<evidence type="ECO:0000256" key="1">
    <source>
        <dbReference type="SAM" id="Phobius"/>
    </source>
</evidence>
<reference evidence="2" key="1">
    <citation type="submission" date="2018-01" db="EMBL/GenBank/DDBJ databases">
        <title>An insight into the sialome of Amazonian anophelines.</title>
        <authorList>
            <person name="Ribeiro J.M."/>
            <person name="Scarpassa V."/>
            <person name="Calvo E."/>
        </authorList>
    </citation>
    <scope>NUCLEOTIDE SEQUENCE</scope>
    <source>
        <tissue evidence="2">Salivary glands</tissue>
    </source>
</reference>
<feature type="transmembrane region" description="Helical" evidence="1">
    <location>
        <begin position="12"/>
        <end position="34"/>
    </location>
</feature>
<organism evidence="2">
    <name type="scientific">Anopheles braziliensis</name>
    <dbReference type="NCBI Taxonomy" id="58242"/>
    <lineage>
        <taxon>Eukaryota</taxon>
        <taxon>Metazoa</taxon>
        <taxon>Ecdysozoa</taxon>
        <taxon>Arthropoda</taxon>
        <taxon>Hexapoda</taxon>
        <taxon>Insecta</taxon>
        <taxon>Pterygota</taxon>
        <taxon>Neoptera</taxon>
        <taxon>Endopterygota</taxon>
        <taxon>Diptera</taxon>
        <taxon>Nematocera</taxon>
        <taxon>Culicoidea</taxon>
        <taxon>Culicidae</taxon>
        <taxon>Anophelinae</taxon>
        <taxon>Anopheles</taxon>
    </lineage>
</organism>
<keyword evidence="1" id="KW-1133">Transmembrane helix</keyword>
<evidence type="ECO:0000313" key="2">
    <source>
        <dbReference type="EMBL" id="MBW33307.1"/>
    </source>
</evidence>
<dbReference type="AlphaFoldDB" id="A0A2M3ZXL1"/>
<feature type="transmembrane region" description="Helical" evidence="1">
    <location>
        <begin position="40"/>
        <end position="59"/>
    </location>
</feature>
<protein>
    <submittedName>
        <fullName evidence="2">Putative secreted peptide</fullName>
    </submittedName>
</protein>
<name>A0A2M3ZXL1_9DIPT</name>
<keyword evidence="1" id="KW-0812">Transmembrane</keyword>
<keyword evidence="1" id="KW-0472">Membrane</keyword>
<accession>A0A2M3ZXL1</accession>
<proteinExistence type="predicted"/>
<dbReference type="EMBL" id="GGFM01012556">
    <property type="protein sequence ID" value="MBW33307.1"/>
    <property type="molecule type" value="Transcribed_RNA"/>
</dbReference>
<feature type="transmembrane region" description="Helical" evidence="1">
    <location>
        <begin position="66"/>
        <end position="88"/>
    </location>
</feature>
<sequence>MRFRVLCFCSMRAAGLLSFFVSVFVWFVAGFWLVSSVWCVWARAGWFGCFFSPCWRFFCFAGCIPFCLAPCCLLPFLVVVCAVCLRWWPLLRQGFLFAVPGCGL</sequence>